<evidence type="ECO:0000313" key="1">
    <source>
        <dbReference type="EMBL" id="MST54136.1"/>
    </source>
</evidence>
<organism evidence="1 2">
    <name type="scientific">Streptococcus alactolyticus</name>
    <dbReference type="NCBI Taxonomy" id="29389"/>
    <lineage>
        <taxon>Bacteria</taxon>
        <taxon>Bacillati</taxon>
        <taxon>Bacillota</taxon>
        <taxon>Bacilli</taxon>
        <taxon>Lactobacillales</taxon>
        <taxon>Streptococcaceae</taxon>
        <taxon>Streptococcus</taxon>
    </lineage>
</organism>
<proteinExistence type="predicted"/>
<reference evidence="1 2" key="1">
    <citation type="submission" date="2019-08" db="EMBL/GenBank/DDBJ databases">
        <title>In-depth cultivation of the pig gut microbiome towards novel bacterial diversity and tailored functional studies.</title>
        <authorList>
            <person name="Wylensek D."/>
            <person name="Hitch T.C.A."/>
            <person name="Clavel T."/>
        </authorList>
    </citation>
    <scope>NUCLEOTIDE SEQUENCE [LARGE SCALE GENOMIC DNA]</scope>
    <source>
        <strain evidence="1 2">BL-178-WT-3A</strain>
    </source>
</reference>
<dbReference type="RefSeq" id="WP_154455256.1">
    <property type="nucleotide sequence ID" value="NZ_VUNP01000031.1"/>
</dbReference>
<dbReference type="OrthoDB" id="2236502at2"/>
<dbReference type="Proteomes" id="UP000471052">
    <property type="component" value="Unassembled WGS sequence"/>
</dbReference>
<dbReference type="EMBL" id="VUNP01000031">
    <property type="protein sequence ID" value="MST54136.1"/>
    <property type="molecule type" value="Genomic_DNA"/>
</dbReference>
<comment type="caution">
    <text evidence="1">The sequence shown here is derived from an EMBL/GenBank/DDBJ whole genome shotgun (WGS) entry which is preliminary data.</text>
</comment>
<evidence type="ECO:0000313" key="2">
    <source>
        <dbReference type="Proteomes" id="UP000471052"/>
    </source>
</evidence>
<name>A0A6N7WSI8_STRAY</name>
<sequence length="211" mass="24694">MTNEEYLQEIEQYIIQLKQYKEESKTLAAGMIGENFTQDEMFFVSALNRRVQFIDGIIVLLRERNLTCAGVLVRTQLDNLMRVFAAFISKDRQKFVDDYLKGKAIRNMLDVDDNKMTDVYLKGRISEYYPEIDEIYNRSSGYVHLSSVAFHETFWSDGENSLQFAIGFPPREELNIILIESAEVFCYFTKAEFDLFQKVSDSKSDFDKRLN</sequence>
<gene>
    <name evidence="1" type="ORF">FYJ82_07035</name>
</gene>
<protein>
    <submittedName>
        <fullName evidence="1">Uncharacterized protein</fullName>
    </submittedName>
</protein>
<accession>A0A6N7WSI8</accession>
<dbReference type="AlphaFoldDB" id="A0A6N7WSI8"/>